<evidence type="ECO:0000256" key="1">
    <source>
        <dbReference type="SAM" id="Phobius"/>
    </source>
</evidence>
<keyword evidence="1" id="KW-0472">Membrane</keyword>
<accession>A0ABR0AW20</accession>
<evidence type="ECO:0000313" key="3">
    <source>
        <dbReference type="Proteomes" id="UP001234178"/>
    </source>
</evidence>
<name>A0ABR0AW20_9CRUS</name>
<keyword evidence="1" id="KW-0812">Transmembrane</keyword>
<feature type="transmembrane region" description="Helical" evidence="1">
    <location>
        <begin position="134"/>
        <end position="154"/>
    </location>
</feature>
<dbReference type="EMBL" id="JAOYFB010000039">
    <property type="protein sequence ID" value="KAK4029332.1"/>
    <property type="molecule type" value="Genomic_DNA"/>
</dbReference>
<keyword evidence="1" id="KW-1133">Transmembrane helix</keyword>
<proteinExistence type="predicted"/>
<gene>
    <name evidence="2" type="ORF">OUZ56_022332</name>
</gene>
<dbReference type="Proteomes" id="UP001234178">
    <property type="component" value="Unassembled WGS sequence"/>
</dbReference>
<evidence type="ECO:0000313" key="2">
    <source>
        <dbReference type="EMBL" id="KAK4029332.1"/>
    </source>
</evidence>
<comment type="caution">
    <text evidence="2">The sequence shown here is derived from an EMBL/GenBank/DDBJ whole genome shotgun (WGS) entry which is preliminary data.</text>
</comment>
<organism evidence="2 3">
    <name type="scientific">Daphnia magna</name>
    <dbReference type="NCBI Taxonomy" id="35525"/>
    <lineage>
        <taxon>Eukaryota</taxon>
        <taxon>Metazoa</taxon>
        <taxon>Ecdysozoa</taxon>
        <taxon>Arthropoda</taxon>
        <taxon>Crustacea</taxon>
        <taxon>Branchiopoda</taxon>
        <taxon>Diplostraca</taxon>
        <taxon>Cladocera</taxon>
        <taxon>Anomopoda</taxon>
        <taxon>Daphniidae</taxon>
        <taxon>Daphnia</taxon>
    </lineage>
</organism>
<reference evidence="2 3" key="1">
    <citation type="journal article" date="2023" name="Nucleic Acids Res.">
        <title>The hologenome of Daphnia magna reveals possible DNA methylation and microbiome-mediated evolution of the host genome.</title>
        <authorList>
            <person name="Chaturvedi A."/>
            <person name="Li X."/>
            <person name="Dhandapani V."/>
            <person name="Marshall H."/>
            <person name="Kissane S."/>
            <person name="Cuenca-Cambronero M."/>
            <person name="Asole G."/>
            <person name="Calvet F."/>
            <person name="Ruiz-Romero M."/>
            <person name="Marangio P."/>
            <person name="Guigo R."/>
            <person name="Rago D."/>
            <person name="Mirbahai L."/>
            <person name="Eastwood N."/>
            <person name="Colbourne J.K."/>
            <person name="Zhou J."/>
            <person name="Mallon E."/>
            <person name="Orsini L."/>
        </authorList>
    </citation>
    <scope>NUCLEOTIDE SEQUENCE [LARGE SCALE GENOMIC DNA]</scope>
    <source>
        <strain evidence="2">LRV0_1</strain>
    </source>
</reference>
<keyword evidence="3" id="KW-1185">Reference proteome</keyword>
<protein>
    <submittedName>
        <fullName evidence="2">Uncharacterized protein</fullName>
    </submittedName>
</protein>
<sequence length="171" mass="20061">MGAFIASLLSFWPSGHISDDGPHNYHQKQPMLYTTGRATQSHYVPRENISSHYYEVKIEYGEKWRKIGLRGFKGKQETVDKTSNEYERNGSIDLTKTINLFVDPCCCCIDRMSESLWMQFELRIRADAFVFENIFYWLIFCLLNFVLGKPYSLLTQRLSTRLLVKQNQQVL</sequence>